<keyword evidence="3" id="KW-1185">Reference proteome</keyword>
<organism evidence="2 3">
    <name type="scientific">Choiromyces venosus 120613-1</name>
    <dbReference type="NCBI Taxonomy" id="1336337"/>
    <lineage>
        <taxon>Eukaryota</taxon>
        <taxon>Fungi</taxon>
        <taxon>Dikarya</taxon>
        <taxon>Ascomycota</taxon>
        <taxon>Pezizomycotina</taxon>
        <taxon>Pezizomycetes</taxon>
        <taxon>Pezizales</taxon>
        <taxon>Tuberaceae</taxon>
        <taxon>Choiromyces</taxon>
    </lineage>
</organism>
<keyword evidence="1" id="KW-0472">Membrane</keyword>
<evidence type="ECO:0000256" key="1">
    <source>
        <dbReference type="SAM" id="Phobius"/>
    </source>
</evidence>
<dbReference type="AlphaFoldDB" id="A0A3N4JXJ9"/>
<accession>A0A3N4JXJ9</accession>
<reference evidence="2 3" key="1">
    <citation type="journal article" date="2018" name="Nat. Ecol. Evol.">
        <title>Pezizomycetes genomes reveal the molecular basis of ectomycorrhizal truffle lifestyle.</title>
        <authorList>
            <person name="Murat C."/>
            <person name="Payen T."/>
            <person name="Noel B."/>
            <person name="Kuo A."/>
            <person name="Morin E."/>
            <person name="Chen J."/>
            <person name="Kohler A."/>
            <person name="Krizsan K."/>
            <person name="Balestrini R."/>
            <person name="Da Silva C."/>
            <person name="Montanini B."/>
            <person name="Hainaut M."/>
            <person name="Levati E."/>
            <person name="Barry K.W."/>
            <person name="Belfiori B."/>
            <person name="Cichocki N."/>
            <person name="Clum A."/>
            <person name="Dockter R.B."/>
            <person name="Fauchery L."/>
            <person name="Guy J."/>
            <person name="Iotti M."/>
            <person name="Le Tacon F."/>
            <person name="Lindquist E.A."/>
            <person name="Lipzen A."/>
            <person name="Malagnac F."/>
            <person name="Mello A."/>
            <person name="Molinier V."/>
            <person name="Miyauchi S."/>
            <person name="Poulain J."/>
            <person name="Riccioni C."/>
            <person name="Rubini A."/>
            <person name="Sitrit Y."/>
            <person name="Splivallo R."/>
            <person name="Traeger S."/>
            <person name="Wang M."/>
            <person name="Zifcakova L."/>
            <person name="Wipf D."/>
            <person name="Zambonelli A."/>
            <person name="Paolocci F."/>
            <person name="Nowrousian M."/>
            <person name="Ottonello S."/>
            <person name="Baldrian P."/>
            <person name="Spatafora J.W."/>
            <person name="Henrissat B."/>
            <person name="Nagy L.G."/>
            <person name="Aury J.M."/>
            <person name="Wincker P."/>
            <person name="Grigoriev I.V."/>
            <person name="Bonfante P."/>
            <person name="Martin F.M."/>
        </authorList>
    </citation>
    <scope>NUCLEOTIDE SEQUENCE [LARGE SCALE GENOMIC DNA]</scope>
    <source>
        <strain evidence="2 3">120613-1</strain>
    </source>
</reference>
<gene>
    <name evidence="2" type="ORF">L873DRAFT_277669</name>
</gene>
<dbReference type="EMBL" id="ML120364">
    <property type="protein sequence ID" value="RPB03093.1"/>
    <property type="molecule type" value="Genomic_DNA"/>
</dbReference>
<protein>
    <submittedName>
        <fullName evidence="2">Uncharacterized protein</fullName>
    </submittedName>
</protein>
<sequence>MGVYCEALVGLGNRVFGLPTFLHHPRGAAWYSFLLALIVSLMEDSWYHTLFAPVSQFLLSLLLLIFMVCFTCWLLRRAEFDSETLPSELLSGFRH</sequence>
<evidence type="ECO:0000313" key="3">
    <source>
        <dbReference type="Proteomes" id="UP000276215"/>
    </source>
</evidence>
<dbReference type="Proteomes" id="UP000276215">
    <property type="component" value="Unassembled WGS sequence"/>
</dbReference>
<name>A0A3N4JXJ9_9PEZI</name>
<proteinExistence type="predicted"/>
<evidence type="ECO:0000313" key="2">
    <source>
        <dbReference type="EMBL" id="RPB03093.1"/>
    </source>
</evidence>
<keyword evidence="1" id="KW-0812">Transmembrane</keyword>
<keyword evidence="1" id="KW-1133">Transmembrane helix</keyword>
<feature type="transmembrane region" description="Helical" evidence="1">
    <location>
        <begin position="54"/>
        <end position="75"/>
    </location>
</feature>
<feature type="transmembrane region" description="Helical" evidence="1">
    <location>
        <begin position="28"/>
        <end position="48"/>
    </location>
</feature>